<comment type="similarity">
    <text evidence="1">Belongs to the acyl-CoA dehydrogenase family.</text>
</comment>
<dbReference type="KEGG" id="acin:CBP34_00490"/>
<keyword evidence="2" id="KW-0285">Flavoprotein</keyword>
<sequence>MTAWTTHEVFNQFDELADFNLLTTDAALGEALERAGALWAQPQLAAYGQQLGAQDTWRLAEQANRHTPTLHSFDARGRRTDTVEFHPSWHALMALYRAQGLVAQPFLNQRAGRWTAWAAGFYLHGQVEQGTLCPATMTTASIPVLQKEPALWAQLQAQLFSNDYDARDVPLAQKRSIWLGMGMTEKQGGSDVRANSTLATPLRSGTGAGGRGGEYLLRGHKWFFSAPMCDAHLVVARTAEGGHACFFVPRWRPDGSKNAVNVQRLKDKVGNRSNASSEVEFADAWGILMGEEGRGIPTIIEMATTTRLNCVLGSAAILRQATVQALAYARQRQAFGKRLAEQPLMRAVLADLALESEAALVLAMRLAQAYEHESEGASDPAQRAWKRVMTPAAKFWVCKRAVELTGEAMEVFGGNGYVDSSAMARLFREAPVNSIWEGSGNVMCLDVLRAIGREPEAAMALLAELADTAAGEPLLLAELQVLRGLLATKPPEALEALGRVLVQRLVLVAQACLLRRHAPAAVADGFIATRLGSASAGRVVGTIDTRAIDVAAVLARAFPG</sequence>
<evidence type="ECO:0000259" key="5">
    <source>
        <dbReference type="Pfam" id="PF02770"/>
    </source>
</evidence>
<protein>
    <submittedName>
        <fullName evidence="7">DNA alkylation response protein</fullName>
    </submittedName>
</protein>
<dbReference type="Pfam" id="PF00441">
    <property type="entry name" value="Acyl-CoA_dh_1"/>
    <property type="match status" value="1"/>
</dbReference>
<reference evidence="7 8" key="1">
    <citation type="submission" date="2017-05" db="EMBL/GenBank/DDBJ databases">
        <title>Polyphasic characterization of four soil-derived phenanthrene-degrading Acidovorax strains and proposal of Acidovorax phenanthrenivorans sp. nov.</title>
        <authorList>
            <person name="Singleton D.R."/>
            <person name="Lee J."/>
            <person name="Dickey A.N."/>
            <person name="Stroud A."/>
            <person name="Scholl E.H."/>
            <person name="Wright F.A."/>
            <person name="Aitken M.D."/>
        </authorList>
    </citation>
    <scope>NUCLEOTIDE SEQUENCE [LARGE SCALE GENOMIC DNA]</scope>
    <source>
        <strain evidence="7">NA3</strain>
    </source>
</reference>
<dbReference type="InterPro" id="IPR036250">
    <property type="entry name" value="AcylCo_DH-like_C"/>
</dbReference>
<dbReference type="AlphaFoldDB" id="A0A240U7M0"/>
<feature type="domain" description="Acyl-CoA dehydrogenase/oxidase C-terminal" evidence="4">
    <location>
        <begin position="293"/>
        <end position="451"/>
    </location>
</feature>
<dbReference type="Gene3D" id="6.10.250.600">
    <property type="match status" value="1"/>
</dbReference>
<dbReference type="Pfam" id="PF18158">
    <property type="entry name" value="AidB_N"/>
    <property type="match status" value="1"/>
</dbReference>
<gene>
    <name evidence="7" type="ORF">CBP34_00490</name>
</gene>
<dbReference type="InterPro" id="IPR041504">
    <property type="entry name" value="AidB_N"/>
</dbReference>
<accession>A0A240U7M0</accession>
<keyword evidence="3" id="KW-0274">FAD</keyword>
<evidence type="ECO:0000259" key="6">
    <source>
        <dbReference type="Pfam" id="PF18158"/>
    </source>
</evidence>
<dbReference type="InterPro" id="IPR009100">
    <property type="entry name" value="AcylCoA_DH/oxidase_NM_dom_sf"/>
</dbReference>
<proteinExistence type="inferred from homology"/>
<dbReference type="InterPro" id="IPR052904">
    <property type="entry name" value="Acyl-CoA_dehydrogenase-like"/>
</dbReference>
<dbReference type="PANTHER" id="PTHR42707:SF3">
    <property type="entry name" value="ACYL-COA DEHYDROGENASE AIDB-RELATED"/>
    <property type="match status" value="1"/>
</dbReference>
<dbReference type="SUPFAM" id="SSF56645">
    <property type="entry name" value="Acyl-CoA dehydrogenase NM domain-like"/>
    <property type="match status" value="1"/>
</dbReference>
<feature type="domain" description="Adaptive response protein AidB N-terminal" evidence="6">
    <location>
        <begin position="11"/>
        <end position="166"/>
    </location>
</feature>
<dbReference type="InterPro" id="IPR009075">
    <property type="entry name" value="AcylCo_DH/oxidase_C"/>
</dbReference>
<dbReference type="Gene3D" id="2.40.110.20">
    <property type="match status" value="1"/>
</dbReference>
<feature type="domain" description="Acyl-CoA oxidase/dehydrogenase middle" evidence="5">
    <location>
        <begin position="181"/>
        <end position="283"/>
    </location>
</feature>
<keyword evidence="8" id="KW-1185">Reference proteome</keyword>
<dbReference type="InterPro" id="IPR006091">
    <property type="entry name" value="Acyl-CoA_Oxase/DH_mid-dom"/>
</dbReference>
<dbReference type="Pfam" id="PF02770">
    <property type="entry name" value="Acyl-CoA_dh_M"/>
    <property type="match status" value="1"/>
</dbReference>
<dbReference type="SUPFAM" id="SSF47203">
    <property type="entry name" value="Acyl-CoA dehydrogenase C-terminal domain-like"/>
    <property type="match status" value="1"/>
</dbReference>
<dbReference type="PANTHER" id="PTHR42707">
    <property type="entry name" value="ACYL-COA DEHYDROGENASE"/>
    <property type="match status" value="1"/>
</dbReference>
<evidence type="ECO:0000313" key="7">
    <source>
        <dbReference type="EMBL" id="ART53397.1"/>
    </source>
</evidence>
<evidence type="ECO:0000313" key="8">
    <source>
        <dbReference type="Proteomes" id="UP000194432"/>
    </source>
</evidence>
<organism evidence="7 8">
    <name type="scientific">Acidovorax carolinensis</name>
    <dbReference type="NCBI Taxonomy" id="553814"/>
    <lineage>
        <taxon>Bacteria</taxon>
        <taxon>Pseudomonadati</taxon>
        <taxon>Pseudomonadota</taxon>
        <taxon>Betaproteobacteria</taxon>
        <taxon>Burkholderiales</taxon>
        <taxon>Comamonadaceae</taxon>
        <taxon>Acidovorax</taxon>
    </lineage>
</organism>
<dbReference type="Gene3D" id="1.20.140.10">
    <property type="entry name" value="Butyryl-CoA Dehydrogenase, subunit A, domain 3"/>
    <property type="match status" value="1"/>
</dbReference>
<dbReference type="GO" id="GO:0003995">
    <property type="term" value="F:acyl-CoA dehydrogenase activity"/>
    <property type="evidence" value="ECO:0007669"/>
    <property type="project" value="TreeGrafter"/>
</dbReference>
<evidence type="ECO:0000256" key="3">
    <source>
        <dbReference type="ARBA" id="ARBA00022827"/>
    </source>
</evidence>
<dbReference type="Proteomes" id="UP000194432">
    <property type="component" value="Chromosome 1"/>
</dbReference>
<evidence type="ECO:0000256" key="1">
    <source>
        <dbReference type="ARBA" id="ARBA00009347"/>
    </source>
</evidence>
<name>A0A240U7M0_9BURK</name>
<evidence type="ECO:0000256" key="2">
    <source>
        <dbReference type="ARBA" id="ARBA00022630"/>
    </source>
</evidence>
<evidence type="ECO:0000259" key="4">
    <source>
        <dbReference type="Pfam" id="PF00441"/>
    </source>
</evidence>
<dbReference type="EMBL" id="CP021361">
    <property type="protein sequence ID" value="ART53397.1"/>
    <property type="molecule type" value="Genomic_DNA"/>
</dbReference>
<dbReference type="RefSeq" id="WP_094098989.1">
    <property type="nucleotide sequence ID" value="NZ_CP021361.1"/>
</dbReference>